<protein>
    <submittedName>
        <fullName evidence="2">Uncharacterized protein</fullName>
    </submittedName>
</protein>
<dbReference type="Proteomes" id="UP001288387">
    <property type="component" value="Unassembled WGS sequence"/>
</dbReference>
<evidence type="ECO:0000256" key="1">
    <source>
        <dbReference type="SAM" id="Coils"/>
    </source>
</evidence>
<reference evidence="2" key="1">
    <citation type="submission" date="2023-12" db="EMBL/GenBank/DDBJ databases">
        <title>'Antibacterial potential of Stenotrophomonas maltophilia cystic fibrosis isolates' (manuscript under preparation).</title>
        <authorList>
            <person name="Crisan C.V."/>
            <person name="Pettis M."/>
            <person name="Goldberg J.B."/>
        </authorList>
    </citation>
    <scope>NUCLEOTIDE SEQUENCE</scope>
    <source>
        <strain evidence="2">CCV129</strain>
    </source>
</reference>
<dbReference type="EMBL" id="JAXRVB010000009">
    <property type="protein sequence ID" value="MDZ5764911.1"/>
    <property type="molecule type" value="Genomic_DNA"/>
</dbReference>
<keyword evidence="1" id="KW-0175">Coiled coil</keyword>
<name>A0AAJ2WJM5_STEMA</name>
<proteinExistence type="predicted"/>
<organism evidence="2 3">
    <name type="scientific">Stenotrophomonas maltophilia</name>
    <name type="common">Pseudomonas maltophilia</name>
    <name type="synonym">Xanthomonas maltophilia</name>
    <dbReference type="NCBI Taxonomy" id="40324"/>
    <lineage>
        <taxon>Bacteria</taxon>
        <taxon>Pseudomonadati</taxon>
        <taxon>Pseudomonadota</taxon>
        <taxon>Gammaproteobacteria</taxon>
        <taxon>Lysobacterales</taxon>
        <taxon>Lysobacteraceae</taxon>
        <taxon>Stenotrophomonas</taxon>
        <taxon>Stenotrophomonas maltophilia group</taxon>
    </lineage>
</organism>
<evidence type="ECO:0000313" key="3">
    <source>
        <dbReference type="Proteomes" id="UP001288387"/>
    </source>
</evidence>
<evidence type="ECO:0000313" key="2">
    <source>
        <dbReference type="EMBL" id="MDZ5764911.1"/>
    </source>
</evidence>
<comment type="caution">
    <text evidence="2">The sequence shown here is derived from an EMBL/GenBank/DDBJ whole genome shotgun (WGS) entry which is preliminary data.</text>
</comment>
<feature type="coiled-coil region" evidence="1">
    <location>
        <begin position="38"/>
        <end position="72"/>
    </location>
</feature>
<accession>A0AAJ2WJM5</accession>
<gene>
    <name evidence="2" type="ORF">U4I38_10555</name>
</gene>
<dbReference type="AlphaFoldDB" id="A0AAJ2WJM5"/>
<dbReference type="RefSeq" id="WP_099554948.1">
    <property type="nucleotide sequence ID" value="NZ_JAKJQX010000026.1"/>
</dbReference>
<sequence length="242" mass="28059">MTPSEFIITVVTAGGGAGLVIYKSLKHFASSWLEDKFKSRLQEMVHDQNKEIERLKSDLTRTFDRIARLHQQEFEILPLVWDEVHEAFWRVASLVSAFQSYPDLNAMTSAHLKEFVAQCELDAWQKAELLEADDKSAKFRFFDYWRTASLARRAHLSALNKTSRHAIFLPESLKNEFLRILSNISTALVQHEIYFKHPVRASSQDSTDKIEWMRDAGRKEMNQLEAVIRSRLWSTPIEMDAA</sequence>